<dbReference type="EMBL" id="QYUO01000001">
    <property type="protein sequence ID" value="RJF97306.1"/>
    <property type="molecule type" value="Genomic_DNA"/>
</dbReference>
<feature type="compositionally biased region" description="Pro residues" evidence="1">
    <location>
        <begin position="294"/>
        <end position="313"/>
    </location>
</feature>
<feature type="signal peptide" evidence="2">
    <location>
        <begin position="1"/>
        <end position="24"/>
    </location>
</feature>
<comment type="caution">
    <text evidence="4">The sequence shown here is derived from an EMBL/GenBank/DDBJ whole genome shotgun (WGS) entry which is preliminary data.</text>
</comment>
<sequence>MKKSVSQKYAVASYAVASACVLLAACGGGSESSSAVSSGTKLAPAMVVGGKAVFSGARANYTIAKNANGYAVIDNAGSDGTTNLDNAAQRMQFTDVSVNPTVAAQAQGIAATDLKKLIELYVAFFNRVPESDGLVFWIERFKAGQGIDQIAEEFYNAAILYPTLTGYSVGMSAAEFVRIIYRNVLGRSGATAPPEQDVQFWADRVASGSATRGTLVRSMLDSAHTFQNDPTWGWVPSLLNNKYTVGHYFAVEQGLSYNTPEVSIERTMEIAAAVTSQDTANAIGRIPVAAGSPPVDPSGPQALPPSSPSPAPTPYSGQAPLSAALVNAPADGAGVSGAVRLEVRGTGIENVELLPPSGYAPLIARFNVSADKTYAWIDLDTAGMPNGTMVSRIVAFSAASGQGGTETVVMPARTWTLNNVPQPRLNGPIPSASYRPQVLLTLDDLPYVDPQPLVAMMQLDETSYRQMLANEAERVRQTMVTYIPNHVALYPAPMGFTGPWYSCVGTPSYVACRDSMNSMIAIMNSRVR</sequence>
<dbReference type="RefSeq" id="WP_119767255.1">
    <property type="nucleotide sequence ID" value="NZ_QYUO01000001.1"/>
</dbReference>
<accession>A0A3A3FMS8</accession>
<evidence type="ECO:0000259" key="3">
    <source>
        <dbReference type="Pfam" id="PF13946"/>
    </source>
</evidence>
<name>A0A3A3FMS8_9BURK</name>
<keyword evidence="5" id="KW-1185">Reference proteome</keyword>
<evidence type="ECO:0000256" key="2">
    <source>
        <dbReference type="SAM" id="SignalP"/>
    </source>
</evidence>
<dbReference type="OrthoDB" id="8777897at2"/>
<evidence type="ECO:0000313" key="5">
    <source>
        <dbReference type="Proteomes" id="UP000265955"/>
    </source>
</evidence>
<protein>
    <submittedName>
        <fullName evidence="4">DUF4214 domain-containing protein</fullName>
    </submittedName>
</protein>
<reference evidence="5" key="1">
    <citation type="submission" date="2018-09" db="EMBL/GenBank/DDBJ databases">
        <authorList>
            <person name="Zhu H."/>
        </authorList>
    </citation>
    <scope>NUCLEOTIDE SEQUENCE [LARGE SCALE GENOMIC DNA]</scope>
    <source>
        <strain evidence="5">K1R23-30</strain>
    </source>
</reference>
<feature type="chain" id="PRO_5017435723" evidence="2">
    <location>
        <begin position="25"/>
        <end position="528"/>
    </location>
</feature>
<evidence type="ECO:0000313" key="4">
    <source>
        <dbReference type="EMBL" id="RJF97306.1"/>
    </source>
</evidence>
<organism evidence="4 5">
    <name type="scientific">Noviherbaspirillum saxi</name>
    <dbReference type="NCBI Taxonomy" id="2320863"/>
    <lineage>
        <taxon>Bacteria</taxon>
        <taxon>Pseudomonadati</taxon>
        <taxon>Pseudomonadota</taxon>
        <taxon>Betaproteobacteria</taxon>
        <taxon>Burkholderiales</taxon>
        <taxon>Oxalobacteraceae</taxon>
        <taxon>Noviherbaspirillum</taxon>
    </lineage>
</organism>
<feature type="region of interest" description="Disordered" evidence="1">
    <location>
        <begin position="287"/>
        <end position="318"/>
    </location>
</feature>
<dbReference type="AlphaFoldDB" id="A0A3A3FMS8"/>
<evidence type="ECO:0000256" key="1">
    <source>
        <dbReference type="SAM" id="MobiDB-lite"/>
    </source>
</evidence>
<dbReference type="Proteomes" id="UP000265955">
    <property type="component" value="Unassembled WGS sequence"/>
</dbReference>
<dbReference type="PROSITE" id="PS51257">
    <property type="entry name" value="PROKAR_LIPOPROTEIN"/>
    <property type="match status" value="1"/>
</dbReference>
<feature type="domain" description="DUF4214" evidence="3">
    <location>
        <begin position="167"/>
        <end position="223"/>
    </location>
</feature>
<dbReference type="InterPro" id="IPR025282">
    <property type="entry name" value="DUF4214"/>
</dbReference>
<keyword evidence="2" id="KW-0732">Signal</keyword>
<dbReference type="Pfam" id="PF13946">
    <property type="entry name" value="DUF4214"/>
    <property type="match status" value="1"/>
</dbReference>
<proteinExistence type="predicted"/>
<gene>
    <name evidence="4" type="ORF">D3871_01220</name>
</gene>